<dbReference type="HAMAP" id="MF_01014">
    <property type="entry name" value="HisA"/>
    <property type="match status" value="1"/>
</dbReference>
<evidence type="ECO:0000256" key="1">
    <source>
        <dbReference type="ARBA" id="ARBA00000901"/>
    </source>
</evidence>
<keyword evidence="10 12" id="KW-0413">Isomerase</keyword>
<dbReference type="Gene3D" id="3.20.20.70">
    <property type="entry name" value="Aldolase class I"/>
    <property type="match status" value="1"/>
</dbReference>
<accession>A0A1G9W8U5</accession>
<dbReference type="PANTHER" id="PTHR43090">
    <property type="entry name" value="1-(5-PHOSPHORIBOSYL)-5-[(5-PHOSPHORIBOSYLAMINO)METHYLIDENEAMINO] IMIDAZOLE-4-CARBOXAMIDE ISOMERASE"/>
    <property type="match status" value="1"/>
</dbReference>
<dbReference type="RefSeq" id="WP_091650236.1">
    <property type="nucleotide sequence ID" value="NZ_FNHQ01000014.1"/>
</dbReference>
<dbReference type="EMBL" id="FNHQ01000014">
    <property type="protein sequence ID" value="SDM80994.1"/>
    <property type="molecule type" value="Genomic_DNA"/>
</dbReference>
<sequence>MIVLPAIDIQNGHAVRLRQGIKEDSTTYFKDPVEAAKKWAGEGAEYLHIVDLDGAFSGSLSNVDSIGRICRAVPIPVEVGGGIRSEKAIKTYLENGVSRVIIGSKAVEDAVFITEMAGLYGHRLAVSVDAKGDVVATRGWVDNSDKAVVPFVKFLLSIGIRTIVYTDISRDGMLSGPNMEMMEKLQSLPDIRLIASGGVSGISDLKALQKLNVYGAITGKALYEGKVTMEEIRKLSQED</sequence>
<evidence type="ECO:0000256" key="9">
    <source>
        <dbReference type="ARBA" id="ARBA00023102"/>
    </source>
</evidence>
<dbReference type="InterPro" id="IPR006063">
    <property type="entry name" value="HisA_bact_arch"/>
</dbReference>
<dbReference type="OrthoDB" id="9781903at2"/>
<organism evidence="15 16">
    <name type="scientific">Megasphaera paucivorans</name>
    <dbReference type="NCBI Taxonomy" id="349095"/>
    <lineage>
        <taxon>Bacteria</taxon>
        <taxon>Bacillati</taxon>
        <taxon>Bacillota</taxon>
        <taxon>Negativicutes</taxon>
        <taxon>Veillonellales</taxon>
        <taxon>Veillonellaceae</taxon>
        <taxon>Megasphaera</taxon>
    </lineage>
</organism>
<reference evidence="15 16" key="1">
    <citation type="submission" date="2016-10" db="EMBL/GenBank/DDBJ databases">
        <authorList>
            <person name="de Groot N.N."/>
        </authorList>
    </citation>
    <scope>NUCLEOTIDE SEQUENCE [LARGE SCALE GENOMIC DNA]</scope>
    <source>
        <strain evidence="15 16">DSM 16981</strain>
    </source>
</reference>
<keyword evidence="9 12" id="KW-0368">Histidine biosynthesis</keyword>
<dbReference type="GO" id="GO:0000105">
    <property type="term" value="P:L-histidine biosynthetic process"/>
    <property type="evidence" value="ECO:0007669"/>
    <property type="project" value="UniProtKB-UniRule"/>
</dbReference>
<evidence type="ECO:0000256" key="6">
    <source>
        <dbReference type="ARBA" id="ARBA00018464"/>
    </source>
</evidence>
<evidence type="ECO:0000256" key="7">
    <source>
        <dbReference type="ARBA" id="ARBA00022490"/>
    </source>
</evidence>
<evidence type="ECO:0000256" key="12">
    <source>
        <dbReference type="HAMAP-Rule" id="MF_01014"/>
    </source>
</evidence>
<evidence type="ECO:0000256" key="2">
    <source>
        <dbReference type="ARBA" id="ARBA00004496"/>
    </source>
</evidence>
<dbReference type="CDD" id="cd04732">
    <property type="entry name" value="HisA"/>
    <property type="match status" value="1"/>
</dbReference>
<dbReference type="FunFam" id="3.20.20.70:FF:000009">
    <property type="entry name" value="1-(5-phosphoribosyl)-5-[(5-phosphoribosylamino)methylideneamino] imidazole-4-carboxamide isomerase"/>
    <property type="match status" value="1"/>
</dbReference>
<evidence type="ECO:0000256" key="5">
    <source>
        <dbReference type="ARBA" id="ARBA00012550"/>
    </source>
</evidence>
<dbReference type="InterPro" id="IPR013785">
    <property type="entry name" value="Aldolase_TIM"/>
</dbReference>
<protein>
    <recommendedName>
        <fullName evidence="6 12">1-(5-phosphoribosyl)-5-[(5-phosphoribosylamino)methylideneamino] imidazole-4-carboxamide isomerase</fullName>
        <ecNumber evidence="5 12">5.3.1.16</ecNumber>
    </recommendedName>
    <alternativeName>
        <fullName evidence="11 12">Phosphoribosylformimino-5-aminoimidazole carboxamide ribotide isomerase</fullName>
    </alternativeName>
</protein>
<keyword evidence="8 12" id="KW-0028">Amino-acid biosynthesis</keyword>
<evidence type="ECO:0000256" key="3">
    <source>
        <dbReference type="ARBA" id="ARBA00005133"/>
    </source>
</evidence>
<evidence type="ECO:0000256" key="11">
    <source>
        <dbReference type="ARBA" id="ARBA00030547"/>
    </source>
</evidence>
<dbReference type="SUPFAM" id="SSF51366">
    <property type="entry name" value="Ribulose-phoshate binding barrel"/>
    <property type="match status" value="1"/>
</dbReference>
<comment type="subcellular location">
    <subcellularLocation>
        <location evidence="2 12 14">Cytoplasm</location>
    </subcellularLocation>
</comment>
<dbReference type="EC" id="5.3.1.16" evidence="5 12"/>
<evidence type="ECO:0000313" key="16">
    <source>
        <dbReference type="Proteomes" id="UP000199309"/>
    </source>
</evidence>
<comment type="catalytic activity">
    <reaction evidence="1 12 14">
        <text>1-(5-phospho-beta-D-ribosyl)-5-[(5-phospho-beta-D-ribosylamino)methylideneamino]imidazole-4-carboxamide = 5-[(5-phospho-1-deoxy-D-ribulos-1-ylimino)methylamino]-1-(5-phospho-beta-D-ribosyl)imidazole-4-carboxamide</text>
        <dbReference type="Rhea" id="RHEA:15469"/>
        <dbReference type="ChEBI" id="CHEBI:58435"/>
        <dbReference type="ChEBI" id="CHEBI:58525"/>
        <dbReference type="EC" id="5.3.1.16"/>
    </reaction>
</comment>
<feature type="active site" description="Proton donor" evidence="12">
    <location>
        <position position="129"/>
    </location>
</feature>
<gene>
    <name evidence="12" type="primary">hisA</name>
    <name evidence="15" type="ORF">SAMN05660299_01561</name>
</gene>
<evidence type="ECO:0000256" key="14">
    <source>
        <dbReference type="RuleBase" id="RU003658"/>
    </source>
</evidence>
<dbReference type="InterPro" id="IPR044524">
    <property type="entry name" value="Isoase_HisA-like"/>
</dbReference>
<keyword evidence="7 12" id="KW-0963">Cytoplasm</keyword>
<proteinExistence type="inferred from homology"/>
<keyword evidence="16" id="KW-1185">Reference proteome</keyword>
<dbReference type="AlphaFoldDB" id="A0A1G9W8U5"/>
<dbReference type="GO" id="GO:0005737">
    <property type="term" value="C:cytoplasm"/>
    <property type="evidence" value="ECO:0007669"/>
    <property type="project" value="UniProtKB-SubCell"/>
</dbReference>
<dbReference type="GO" id="GO:0000162">
    <property type="term" value="P:L-tryptophan biosynthetic process"/>
    <property type="evidence" value="ECO:0007669"/>
    <property type="project" value="TreeGrafter"/>
</dbReference>
<dbReference type="UniPathway" id="UPA00031">
    <property type="reaction ID" value="UER00009"/>
</dbReference>
<dbReference type="InterPro" id="IPR011060">
    <property type="entry name" value="RibuloseP-bd_barrel"/>
</dbReference>
<comment type="pathway">
    <text evidence="3 12 14">Amino-acid biosynthesis; L-histidine biosynthesis; L-histidine from 5-phospho-alpha-D-ribose 1-diphosphate: step 4/9.</text>
</comment>
<dbReference type="NCBIfam" id="TIGR00007">
    <property type="entry name" value="1-(5-phosphoribosyl)-5-[(5-phosphoribosylamino)methylideneamino]imidazole-4-carboxamide isomerase"/>
    <property type="match status" value="1"/>
</dbReference>
<evidence type="ECO:0000256" key="10">
    <source>
        <dbReference type="ARBA" id="ARBA00023235"/>
    </source>
</evidence>
<evidence type="ECO:0000256" key="8">
    <source>
        <dbReference type="ARBA" id="ARBA00022605"/>
    </source>
</evidence>
<dbReference type="PANTHER" id="PTHR43090:SF2">
    <property type="entry name" value="1-(5-PHOSPHORIBOSYL)-5-[(5-PHOSPHORIBOSYLAMINO)METHYLIDENEAMINO] IMIDAZOLE-4-CARBOXAMIDE ISOMERASE"/>
    <property type="match status" value="1"/>
</dbReference>
<comment type="similarity">
    <text evidence="4 12 13">Belongs to the HisA/HisF family.</text>
</comment>
<evidence type="ECO:0000256" key="4">
    <source>
        <dbReference type="ARBA" id="ARBA00009667"/>
    </source>
</evidence>
<dbReference type="Pfam" id="PF00977">
    <property type="entry name" value="His_biosynth"/>
    <property type="match status" value="1"/>
</dbReference>
<dbReference type="STRING" id="349095.SAMN05660299_01561"/>
<name>A0A1G9W8U5_9FIRM</name>
<feature type="active site" description="Proton acceptor" evidence="12">
    <location>
        <position position="8"/>
    </location>
</feature>
<dbReference type="GO" id="GO:0003949">
    <property type="term" value="F:1-(5-phosphoribosyl)-5-[(5-phosphoribosylamino)methylideneamino]imidazole-4-carboxamide isomerase activity"/>
    <property type="evidence" value="ECO:0007669"/>
    <property type="project" value="UniProtKB-UniRule"/>
</dbReference>
<dbReference type="InterPro" id="IPR023016">
    <property type="entry name" value="HisA/PriA"/>
</dbReference>
<dbReference type="Proteomes" id="UP000199309">
    <property type="component" value="Unassembled WGS sequence"/>
</dbReference>
<dbReference type="InterPro" id="IPR006062">
    <property type="entry name" value="His_biosynth"/>
</dbReference>
<evidence type="ECO:0000256" key="13">
    <source>
        <dbReference type="RuleBase" id="RU003657"/>
    </source>
</evidence>
<evidence type="ECO:0000313" key="15">
    <source>
        <dbReference type="EMBL" id="SDM80994.1"/>
    </source>
</evidence>